<dbReference type="SMART" id="SM00297">
    <property type="entry name" value="BROMO"/>
    <property type="match status" value="1"/>
</dbReference>
<feature type="compositionally biased region" description="Basic and acidic residues" evidence="3">
    <location>
        <begin position="628"/>
        <end position="638"/>
    </location>
</feature>
<sequence>MTLPGAAAVAFEKIKSRSLCSSSFLDSIAISTDQKHSRLHFVRWTFGCETSLHNFFLLYHEPLGADPNFLFSRLERMVSNGDETENEKAEQQPVGASPQHQQHQVGKSEAHSKPGSNGWGTCAELLLVSAVRKHGPLNWKLVALELKARALLLNTSPSCFSEEACRGKYNVLKGKFASTSNMGDAVGFDGGVLVEELRKLRMSDLKQELQQYDSSIRHLQSKIRKMKDDRTQLKTHSNVKQQGGESTKAQKAFESKPPVARKLDGPSDRAAGSIEGKSHAQPEPLLEARTSPPYEIADRSQIPEDGNPKGTEVQPPSTSKMGVKDLNDELQHAGESSSLRKSAPGQNHEHGKPRSVVRGEGEFRVPSARDQEQGRDSLEKKNRPPVNVRPHQVSRTASGKGEKDKEKVRNRMTSFDTSEQADVAVLAHDVSPSPRAETEDFPAANQVADGKESQKMADVKTPVEGRSRIDLPREVGRSSDSAEAVLRQQEADGTAAESGVKKDGVSQKPPTISYGRSVTKNRSKLSDDGRTSAHESRFVSGSASKSQQQVGELQNERSKLLSKVPTPSAEQMVDKGKAVGPFEDIVTGSAKGGSESAVIKSDSQEAEDKLVELKDLSDLRKHSVSKTMESKDGKEGKKASGQNKSAGSSREGSDNRKLTNSSKALGPKGGTEEKKHIDNRTLGAAEAAGDEKKHSSMNKRTGNNNNNPSREISGDKKFECGSSSSSKVVETSRDIADGKKTMSINKLVNMDLSKDKKLGSSSSSKTSELRDVCDAKKSMGSDALPDGERRDGRNIQSPNISPTPSASGGGDAFPEARRPDGSRARKRSESPQVNFPEGVAAEENRSPHLLQGISTEQKAAASNTDASQKQKRLESGKAVASSERERKRKAAALKPSPSGVTPEGRPAKRQWEEKPKTTANMDTNFNLKERKLGTKPKKIIDDEVSDLVYRRESGDLQEESRDFLESGERHVDYDNSETTERIEVASSMDSIEDTSPSGRKSKKEPKIPGKFLPLLECLRVICAHKSAPLFRQRQEYQEKRSYNLLVRRHVDLGMIRSRLEEGAYSSSVEFFRDLLLVFTNALVYNSKDSQEYSGAKVLRSYALAEMDKILQTEALLKQHGPATRKREVRKSKEVPPNRGGSTGSAGTEVRKKATGKPSGEGADAEVAQQRTGSVENSQRVDGDEEEREVEGGSETIKKPTPNRVMKEENQRREAPKAPMTPKIELNTEGNKNSSQSKSKNLKTDSTAQPPKSLRESEAVRPSQSGHVDNLESTSVELPSRLKDMTSVEEGGGQKLSGGIHSRPPQPAKHASASRSGTSTARGSRYSKRAGESSASNSKKRSRK</sequence>
<dbReference type="Gene3D" id="1.20.920.10">
    <property type="entry name" value="Bromodomain-like"/>
    <property type="match status" value="1"/>
</dbReference>
<organism evidence="5 6">
    <name type="scientific">Riccia sorocarpa</name>
    <dbReference type="NCBI Taxonomy" id="122646"/>
    <lineage>
        <taxon>Eukaryota</taxon>
        <taxon>Viridiplantae</taxon>
        <taxon>Streptophyta</taxon>
        <taxon>Embryophyta</taxon>
        <taxon>Marchantiophyta</taxon>
        <taxon>Marchantiopsida</taxon>
        <taxon>Marchantiidae</taxon>
        <taxon>Marchantiales</taxon>
        <taxon>Ricciaceae</taxon>
        <taxon>Riccia</taxon>
    </lineage>
</organism>
<feature type="compositionally biased region" description="Polar residues" evidence="3">
    <location>
        <begin position="1261"/>
        <end position="1276"/>
    </location>
</feature>
<feature type="region of interest" description="Disordered" evidence="3">
    <location>
        <begin position="227"/>
        <end position="930"/>
    </location>
</feature>
<evidence type="ECO:0000313" key="5">
    <source>
        <dbReference type="EMBL" id="KAL3684209.1"/>
    </source>
</evidence>
<feature type="compositionally biased region" description="Polar residues" evidence="3">
    <location>
        <begin position="539"/>
        <end position="552"/>
    </location>
</feature>
<dbReference type="PANTHER" id="PTHR37888">
    <property type="entry name" value="DNA-BINDING BROMODOMAIN-CONTAINING PROTEIN"/>
    <property type="match status" value="1"/>
</dbReference>
<feature type="domain" description="Bromo" evidence="4">
    <location>
        <begin position="1022"/>
        <end position="1092"/>
    </location>
</feature>
<feature type="region of interest" description="Disordered" evidence="3">
    <location>
        <begin position="80"/>
        <end position="116"/>
    </location>
</feature>
<feature type="compositionally biased region" description="Basic and acidic residues" evidence="3">
    <location>
        <begin position="449"/>
        <end position="477"/>
    </location>
</feature>
<feature type="compositionally biased region" description="Basic and acidic residues" evidence="3">
    <location>
        <begin position="322"/>
        <end position="332"/>
    </location>
</feature>
<feature type="compositionally biased region" description="Basic and acidic residues" evidence="3">
    <location>
        <begin position="767"/>
        <end position="779"/>
    </location>
</feature>
<dbReference type="CDD" id="cd04369">
    <property type="entry name" value="Bromodomain"/>
    <property type="match status" value="1"/>
</dbReference>
<feature type="compositionally biased region" description="Basic and acidic residues" evidence="3">
    <location>
        <begin position="955"/>
        <end position="983"/>
    </location>
</feature>
<feature type="compositionally biased region" description="Basic and acidic residues" evidence="3">
    <location>
        <begin position="347"/>
        <end position="382"/>
    </location>
</feature>
<dbReference type="InterPro" id="IPR036427">
    <property type="entry name" value="Bromodomain-like_sf"/>
</dbReference>
<feature type="region of interest" description="Disordered" evidence="3">
    <location>
        <begin position="955"/>
        <end position="1005"/>
    </location>
</feature>
<feature type="compositionally biased region" description="Polar residues" evidence="3">
    <location>
        <begin position="917"/>
        <end position="926"/>
    </location>
</feature>
<evidence type="ECO:0000256" key="1">
    <source>
        <dbReference type="ARBA" id="ARBA00023117"/>
    </source>
</evidence>
<feature type="compositionally biased region" description="Polar residues" evidence="3">
    <location>
        <begin position="234"/>
        <end position="249"/>
    </location>
</feature>
<feature type="compositionally biased region" description="Polar residues" evidence="3">
    <location>
        <begin position="698"/>
        <end position="710"/>
    </location>
</feature>
<dbReference type="InterPro" id="IPR001487">
    <property type="entry name" value="Bromodomain"/>
</dbReference>
<dbReference type="EMBL" id="JBJQOH010000006">
    <property type="protein sequence ID" value="KAL3684209.1"/>
    <property type="molecule type" value="Genomic_DNA"/>
</dbReference>
<evidence type="ECO:0000313" key="6">
    <source>
        <dbReference type="Proteomes" id="UP001633002"/>
    </source>
</evidence>
<dbReference type="PANTHER" id="PTHR37888:SF11">
    <property type="entry name" value="DNA-BINDING BROMODOMAIN-CONTAINING PROTEIN"/>
    <property type="match status" value="1"/>
</dbReference>
<protein>
    <recommendedName>
        <fullName evidence="4">Bromo domain-containing protein</fullName>
    </recommendedName>
</protein>
<feature type="compositionally biased region" description="Basic and acidic residues" evidence="3">
    <location>
        <begin position="1204"/>
        <end position="1215"/>
    </location>
</feature>
<feature type="compositionally biased region" description="Polar residues" evidence="3">
    <location>
        <begin position="987"/>
        <end position="998"/>
    </location>
</feature>
<keyword evidence="1 2" id="KW-0103">Bromodomain</keyword>
<feature type="compositionally biased region" description="Basic and acidic residues" evidence="3">
    <location>
        <begin position="670"/>
        <end position="679"/>
    </location>
</feature>
<gene>
    <name evidence="5" type="ORF">R1sor_002231</name>
</gene>
<feature type="compositionally biased region" description="Basic and acidic residues" evidence="3">
    <location>
        <begin position="400"/>
        <end position="409"/>
    </location>
</feature>
<feature type="compositionally biased region" description="Polar residues" evidence="3">
    <location>
        <begin position="411"/>
        <end position="420"/>
    </location>
</feature>
<dbReference type="PROSITE" id="PS50014">
    <property type="entry name" value="BROMODOMAIN_2"/>
    <property type="match status" value="1"/>
</dbReference>
<feature type="compositionally biased region" description="Polar residues" evidence="3">
    <location>
        <begin position="794"/>
        <end position="806"/>
    </location>
</feature>
<feature type="compositionally biased region" description="Polar residues" evidence="3">
    <location>
        <begin position="508"/>
        <end position="520"/>
    </location>
</feature>
<proteinExistence type="predicted"/>
<feature type="compositionally biased region" description="Basic and acidic residues" evidence="3">
    <location>
        <begin position="814"/>
        <end position="829"/>
    </location>
</feature>
<feature type="compositionally biased region" description="Basic and acidic residues" evidence="3">
    <location>
        <begin position="905"/>
        <end position="916"/>
    </location>
</feature>
<dbReference type="Pfam" id="PF00439">
    <property type="entry name" value="Bromodomain"/>
    <property type="match status" value="1"/>
</dbReference>
<feature type="compositionally biased region" description="Polar residues" evidence="3">
    <location>
        <begin position="852"/>
        <end position="867"/>
    </location>
</feature>
<dbReference type="CDD" id="cd00167">
    <property type="entry name" value="SANT"/>
    <property type="match status" value="1"/>
</dbReference>
<evidence type="ECO:0000256" key="2">
    <source>
        <dbReference type="PROSITE-ProRule" id="PRU00035"/>
    </source>
</evidence>
<accession>A0ABD3H0W8</accession>
<feature type="region of interest" description="Disordered" evidence="3">
    <location>
        <begin position="1117"/>
        <end position="1343"/>
    </location>
</feature>
<keyword evidence="6" id="KW-1185">Reference proteome</keyword>
<reference evidence="5 6" key="1">
    <citation type="submission" date="2024-09" db="EMBL/GenBank/DDBJ databases">
        <title>Chromosome-scale assembly of Riccia sorocarpa.</title>
        <authorList>
            <person name="Paukszto L."/>
        </authorList>
    </citation>
    <scope>NUCLEOTIDE SEQUENCE [LARGE SCALE GENOMIC DNA]</scope>
    <source>
        <strain evidence="5">LP-2024</strain>
        <tissue evidence="5">Aerial parts of the thallus</tissue>
    </source>
</reference>
<dbReference type="PRINTS" id="PR00503">
    <property type="entry name" value="BROMODOMAIN"/>
</dbReference>
<evidence type="ECO:0000256" key="3">
    <source>
        <dbReference type="SAM" id="MobiDB-lite"/>
    </source>
</evidence>
<comment type="caution">
    <text evidence="5">The sequence shown here is derived from an EMBL/GenBank/DDBJ whole genome shotgun (WGS) entry which is preliminary data.</text>
</comment>
<evidence type="ECO:0000259" key="4">
    <source>
        <dbReference type="PROSITE" id="PS50014"/>
    </source>
</evidence>
<feature type="compositionally biased region" description="Basic and acidic residues" evidence="3">
    <location>
        <begin position="524"/>
        <end position="537"/>
    </location>
</feature>
<feature type="compositionally biased region" description="Basic and acidic residues" evidence="3">
    <location>
        <begin position="730"/>
        <end position="740"/>
    </location>
</feature>
<feature type="compositionally biased region" description="Basic and acidic residues" evidence="3">
    <location>
        <begin position="602"/>
        <end position="621"/>
    </location>
</feature>
<feature type="compositionally biased region" description="Polar residues" evidence="3">
    <location>
        <begin position="640"/>
        <end position="650"/>
    </location>
</feature>
<dbReference type="InterPro" id="IPR001005">
    <property type="entry name" value="SANT/Myb"/>
</dbReference>
<dbReference type="Proteomes" id="UP001633002">
    <property type="component" value="Unassembled WGS sequence"/>
</dbReference>
<name>A0ABD3H0W8_9MARC</name>
<feature type="compositionally biased region" description="Polar residues" evidence="3">
    <location>
        <begin position="1168"/>
        <end position="1177"/>
    </location>
</feature>
<dbReference type="SUPFAM" id="SSF47370">
    <property type="entry name" value="Bromodomain"/>
    <property type="match status" value="1"/>
</dbReference>
<feature type="compositionally biased region" description="Low complexity" evidence="3">
    <location>
        <begin position="1310"/>
        <end position="1323"/>
    </location>
</feature>